<evidence type="ECO:0000313" key="3">
    <source>
        <dbReference type="Proteomes" id="UP000052258"/>
    </source>
</evidence>
<sequence>MNRKLVVRLFRKKTYQSLQLSRIIFIFSILIVNCILLYLVNQYFQINQDYLNNNNVKVIEILSKTQENMNREVESDDIERINENLKEEDLKEKGMAYPVYSLKIGIEVPYDKQTVFVTGIDKRIDFLIGDHIDLKNGTMAVEKLESSTLPLKVPVIEEKNGGVSSDESRTINYKVLQGVKPDNALFINSTPFHRSYVNLNEFDKLLNVIYAKSENDLAYDKEQNLEKIIVYVNEATDVDQMGAVLKKWGYDTSYAFSHFANFTANLRTGEILVVGLGSIILLASIISIIFLTFHFLNANKKEIAILKLNNYQNNDISYIYINIIGRNYGLGLLISSIIFITLALLPLFEVPYYIVPSIIVADILLYGLILMIVYFLKINKLVKTNLLTLMKKDREFD</sequence>
<accession>A0A0J8GI56</accession>
<keyword evidence="1" id="KW-0472">Membrane</keyword>
<dbReference type="PATRIC" id="fig|1430899.3.peg.813"/>
<dbReference type="EMBL" id="AZHO01000007">
    <property type="protein sequence ID" value="KMT60659.1"/>
    <property type="molecule type" value="Genomic_DNA"/>
</dbReference>
<reference evidence="2 3" key="1">
    <citation type="journal article" date="2015" name="Genome Biol. Evol.">
        <title>Comparative Genomics of Listeria Sensu Lato: Genus-Wide Differences in Evolutionary Dynamics and the Progressive Gain of Complex, Potentially Pathogenicity-Related Traits through Lateral Gene Transfer.</title>
        <authorList>
            <person name="Chiara M."/>
            <person name="Caruso M."/>
            <person name="D'Erchia A.M."/>
            <person name="Manzari C."/>
            <person name="Fraccalvieri R."/>
            <person name="Goffredo E."/>
            <person name="Latorre L."/>
            <person name="Miccolupo A."/>
            <person name="Padalino I."/>
            <person name="Santagada G."/>
            <person name="Chiocco D."/>
            <person name="Pesole G."/>
            <person name="Horner D.S."/>
            <person name="Parisi A."/>
        </authorList>
    </citation>
    <scope>NUCLEOTIDE SEQUENCE [LARGE SCALE GENOMIC DNA]</scope>
    <source>
        <strain evidence="2 3">1991</strain>
    </source>
</reference>
<feature type="transmembrane region" description="Helical" evidence="1">
    <location>
        <begin position="354"/>
        <end position="376"/>
    </location>
</feature>
<keyword evidence="1" id="KW-1133">Transmembrane helix</keyword>
<dbReference type="OrthoDB" id="2987334at2"/>
<proteinExistence type="predicted"/>
<keyword evidence="3" id="KW-1185">Reference proteome</keyword>
<evidence type="ECO:0000256" key="1">
    <source>
        <dbReference type="SAM" id="Phobius"/>
    </source>
</evidence>
<name>A0A0J8GI56_9LIST</name>
<organism evidence="2 3">
    <name type="scientific">Listeria fleischmannii 1991</name>
    <dbReference type="NCBI Taxonomy" id="1430899"/>
    <lineage>
        <taxon>Bacteria</taxon>
        <taxon>Bacillati</taxon>
        <taxon>Bacillota</taxon>
        <taxon>Bacilli</taxon>
        <taxon>Bacillales</taxon>
        <taxon>Listeriaceae</taxon>
        <taxon>Listeria</taxon>
    </lineage>
</organism>
<dbReference type="AlphaFoldDB" id="A0A0J8GI56"/>
<feature type="transmembrane region" description="Helical" evidence="1">
    <location>
        <begin position="271"/>
        <end position="296"/>
    </location>
</feature>
<dbReference type="Proteomes" id="UP000052258">
    <property type="component" value="Unassembled WGS sequence"/>
</dbReference>
<gene>
    <name evidence="2" type="ORF">X560_0787</name>
</gene>
<protein>
    <recommendedName>
        <fullName evidence="4">ABC transporter permease</fullName>
    </recommendedName>
</protein>
<keyword evidence="1" id="KW-0812">Transmembrane</keyword>
<comment type="caution">
    <text evidence="2">The sequence shown here is derived from an EMBL/GenBank/DDBJ whole genome shotgun (WGS) entry which is preliminary data.</text>
</comment>
<feature type="transmembrane region" description="Helical" evidence="1">
    <location>
        <begin position="328"/>
        <end position="348"/>
    </location>
</feature>
<feature type="transmembrane region" description="Helical" evidence="1">
    <location>
        <begin position="20"/>
        <end position="40"/>
    </location>
</feature>
<evidence type="ECO:0000313" key="2">
    <source>
        <dbReference type="EMBL" id="KMT60659.1"/>
    </source>
</evidence>
<dbReference type="RefSeq" id="WP_007475284.1">
    <property type="nucleotide sequence ID" value="NZ_KQ130610.1"/>
</dbReference>
<evidence type="ECO:0008006" key="4">
    <source>
        <dbReference type="Google" id="ProtNLM"/>
    </source>
</evidence>